<evidence type="ECO:0000256" key="1">
    <source>
        <dbReference type="SAM" id="MobiDB-lite"/>
    </source>
</evidence>
<feature type="compositionally biased region" description="Basic and acidic residues" evidence="1">
    <location>
        <begin position="53"/>
        <end position="84"/>
    </location>
</feature>
<dbReference type="EMBL" id="JAUIZM010000005">
    <property type="protein sequence ID" value="KAK1382933.1"/>
    <property type="molecule type" value="Genomic_DNA"/>
</dbReference>
<comment type="caution">
    <text evidence="2">The sequence shown here is derived from an EMBL/GenBank/DDBJ whole genome shotgun (WGS) entry which is preliminary data.</text>
</comment>
<keyword evidence="3" id="KW-1185">Reference proteome</keyword>
<dbReference type="PANTHER" id="PTHR33223">
    <property type="entry name" value="CCHC-TYPE DOMAIN-CONTAINING PROTEIN"/>
    <property type="match status" value="1"/>
</dbReference>
<evidence type="ECO:0000313" key="3">
    <source>
        <dbReference type="Proteomes" id="UP001237642"/>
    </source>
</evidence>
<protein>
    <recommendedName>
        <fullName evidence="4">Retrotransposon gag domain-containing protein</fullName>
    </recommendedName>
</protein>
<dbReference type="AlphaFoldDB" id="A0AAD8IEI7"/>
<reference evidence="2" key="1">
    <citation type="submission" date="2023-02" db="EMBL/GenBank/DDBJ databases">
        <title>Genome of toxic invasive species Heracleum sosnowskyi carries increased number of genes despite the absence of recent whole-genome duplications.</title>
        <authorList>
            <person name="Schelkunov M."/>
            <person name="Shtratnikova V."/>
            <person name="Makarenko M."/>
            <person name="Klepikova A."/>
            <person name="Omelchenko D."/>
            <person name="Novikova G."/>
            <person name="Obukhova E."/>
            <person name="Bogdanov V."/>
            <person name="Penin A."/>
            <person name="Logacheva M."/>
        </authorList>
    </citation>
    <scope>NUCLEOTIDE SEQUENCE</scope>
    <source>
        <strain evidence="2">Hsosn_3</strain>
        <tissue evidence="2">Leaf</tissue>
    </source>
</reference>
<proteinExistence type="predicted"/>
<dbReference type="PANTHER" id="PTHR33223:SF10">
    <property type="entry name" value="AMINOTRANSFERASE-LIKE PLANT MOBILE DOMAIN-CONTAINING PROTEIN"/>
    <property type="match status" value="1"/>
</dbReference>
<evidence type="ECO:0000313" key="2">
    <source>
        <dbReference type="EMBL" id="KAK1382933.1"/>
    </source>
</evidence>
<organism evidence="2 3">
    <name type="scientific">Heracleum sosnowskyi</name>
    <dbReference type="NCBI Taxonomy" id="360622"/>
    <lineage>
        <taxon>Eukaryota</taxon>
        <taxon>Viridiplantae</taxon>
        <taxon>Streptophyta</taxon>
        <taxon>Embryophyta</taxon>
        <taxon>Tracheophyta</taxon>
        <taxon>Spermatophyta</taxon>
        <taxon>Magnoliopsida</taxon>
        <taxon>eudicotyledons</taxon>
        <taxon>Gunneridae</taxon>
        <taxon>Pentapetalae</taxon>
        <taxon>asterids</taxon>
        <taxon>campanulids</taxon>
        <taxon>Apiales</taxon>
        <taxon>Apiaceae</taxon>
        <taxon>Apioideae</taxon>
        <taxon>apioid superclade</taxon>
        <taxon>Tordylieae</taxon>
        <taxon>Tordyliinae</taxon>
        <taxon>Heracleum</taxon>
    </lineage>
</organism>
<feature type="compositionally biased region" description="Basic and acidic residues" evidence="1">
    <location>
        <begin position="1"/>
        <end position="17"/>
    </location>
</feature>
<feature type="region of interest" description="Disordered" evidence="1">
    <location>
        <begin position="1"/>
        <end position="158"/>
    </location>
</feature>
<gene>
    <name evidence="2" type="ORF">POM88_020668</name>
</gene>
<feature type="compositionally biased region" description="Polar residues" evidence="1">
    <location>
        <begin position="18"/>
        <end position="27"/>
    </location>
</feature>
<dbReference type="Proteomes" id="UP001237642">
    <property type="component" value="Unassembled WGS sequence"/>
</dbReference>
<reference evidence="2" key="2">
    <citation type="submission" date="2023-05" db="EMBL/GenBank/DDBJ databases">
        <authorList>
            <person name="Schelkunov M.I."/>
        </authorList>
    </citation>
    <scope>NUCLEOTIDE SEQUENCE</scope>
    <source>
        <strain evidence="2">Hsosn_3</strain>
        <tissue evidence="2">Leaf</tissue>
    </source>
</reference>
<feature type="compositionally biased region" description="Basic and acidic residues" evidence="1">
    <location>
        <begin position="96"/>
        <end position="113"/>
    </location>
</feature>
<accession>A0AAD8IEI7</accession>
<name>A0AAD8IEI7_9APIA</name>
<sequence length="229" mass="25915">MGKTQRPEKEKTKKTFSDIETNQSNPDWDSEAELKDKEDPEPSVTRSVTVFDRMGKKLTSKDLRLKLLEAKQKDPKKVQSEKSLSKGSRSHKDKSHTKPEDEHSSDSSYKADDSSGGSSNDGDDTDDTSESAEGLTVGSPFTKKVRDSPLPRSYRGVGDLKFNGTMDPVEFLSRFNTEMEVYQIKDRTKCRLLAATLRDSAHQWFKRLPSNSIKSWRQMGEMSLQEKGQ</sequence>
<evidence type="ECO:0008006" key="4">
    <source>
        <dbReference type="Google" id="ProtNLM"/>
    </source>
</evidence>
<feature type="compositionally biased region" description="Acidic residues" evidence="1">
    <location>
        <begin position="121"/>
        <end position="130"/>
    </location>
</feature>